<name>A0A7I9Z4L1_9MYCO</name>
<dbReference type="Pfam" id="PF00668">
    <property type="entry name" value="Condensation"/>
    <property type="match status" value="1"/>
</dbReference>
<dbReference type="InterPro" id="IPR001242">
    <property type="entry name" value="Condensation_dom"/>
</dbReference>
<dbReference type="RefSeq" id="WP_167525988.1">
    <property type="nucleotide sequence ID" value="NZ_BLLA01000001.1"/>
</dbReference>
<evidence type="ECO:0000259" key="1">
    <source>
        <dbReference type="Pfam" id="PF00668"/>
    </source>
</evidence>
<evidence type="ECO:0000313" key="2">
    <source>
        <dbReference type="EMBL" id="GFG95833.1"/>
    </source>
</evidence>
<keyword evidence="3" id="KW-1185">Reference proteome</keyword>
<dbReference type="AlphaFoldDB" id="A0A7I9Z4L1"/>
<dbReference type="Proteomes" id="UP000465301">
    <property type="component" value="Unassembled WGS sequence"/>
</dbReference>
<dbReference type="GO" id="GO:0008610">
    <property type="term" value="P:lipid biosynthetic process"/>
    <property type="evidence" value="ECO:0007669"/>
    <property type="project" value="UniProtKB-ARBA"/>
</dbReference>
<feature type="domain" description="Condensation" evidence="1">
    <location>
        <begin position="72"/>
        <end position="370"/>
    </location>
</feature>
<dbReference type="SUPFAM" id="SSF52777">
    <property type="entry name" value="CoA-dependent acyltransferases"/>
    <property type="match status" value="2"/>
</dbReference>
<keyword evidence="2" id="KW-0808">Transferase</keyword>
<proteinExistence type="predicted"/>
<comment type="caution">
    <text evidence="2">The sequence shown here is derived from an EMBL/GenBank/DDBJ whole genome shotgun (WGS) entry which is preliminary data.</text>
</comment>
<sequence length="500" mass="54415">MVTFGTVHNWDPGTGAVISWHATPAAHHKARQAPISNVPASFQQVEHLRRFSDHANRGLDMTRLNVGAWDMPGTCEISAMTQAINAHLRRHDTYHSWFRYRAGGRIVRHTFSDPADVEFSPLERGEMTPTELRAHILATPSPLRWDCFTFGVVQHADHFTFYMSADDLVIDGMSVGVIFLEIHSMYAALVEGGTPVQLPDPGSYDDYCVRQHQHTAALTLQSPQVRTWIRFAESNGGTLPSFPLPLGHPSVPCGSGVAVVPLMDEDQAERFETVCTNAGARFSGGVFACAAFAEYELTGAQTYYGITPYDTRSTPAEFVTPGWFASFIPVTVPVAGLSFGDAVIAAQASFDSGIDLADVPFERVVELTSSRGQIRKPAGKLHMLSYADVRGIPLSSEWDGLNAGIYGDGRSSDDVRMWVNRFEDETTLTVAFPQNPVARDSVERYIRALKATCLRVIEHGAAVVPNRRRLAAAVNAAAARSTADQADAAGGLVQSAGLPR</sequence>
<gene>
    <name evidence="2" type="primary">papA2</name>
    <name evidence="2" type="ORF">MTIM_17120</name>
</gene>
<accession>A0A7I9Z4L1</accession>
<dbReference type="GO" id="GO:0016746">
    <property type="term" value="F:acyltransferase activity"/>
    <property type="evidence" value="ECO:0007669"/>
    <property type="project" value="UniProtKB-KW"/>
</dbReference>
<keyword evidence="2" id="KW-0012">Acyltransferase</keyword>
<dbReference type="Gene3D" id="3.30.559.10">
    <property type="entry name" value="Chloramphenicol acetyltransferase-like domain"/>
    <property type="match status" value="1"/>
</dbReference>
<evidence type="ECO:0000313" key="3">
    <source>
        <dbReference type="Proteomes" id="UP000465301"/>
    </source>
</evidence>
<protein>
    <submittedName>
        <fullName evidence="2">Trehalose-2-sulfate acyltransferase papA2</fullName>
    </submittedName>
</protein>
<dbReference type="InterPro" id="IPR023213">
    <property type="entry name" value="CAT-like_dom_sf"/>
</dbReference>
<dbReference type="Gene3D" id="3.30.559.30">
    <property type="entry name" value="Nonribosomal peptide synthetase, condensation domain"/>
    <property type="match status" value="1"/>
</dbReference>
<reference evidence="2 3" key="1">
    <citation type="journal article" date="2019" name="Emerg. Microbes Infect.">
        <title>Comprehensive subspecies identification of 175 nontuberculous mycobacteria species based on 7547 genomic profiles.</title>
        <authorList>
            <person name="Matsumoto Y."/>
            <person name="Kinjo T."/>
            <person name="Motooka D."/>
            <person name="Nabeya D."/>
            <person name="Jung N."/>
            <person name="Uechi K."/>
            <person name="Horii T."/>
            <person name="Iida T."/>
            <person name="Fujita J."/>
            <person name="Nakamura S."/>
        </authorList>
    </citation>
    <scope>NUCLEOTIDE SEQUENCE [LARGE SCALE GENOMIC DNA]</scope>
    <source>
        <strain evidence="2 3">JCM 30726</strain>
    </source>
</reference>
<organism evidence="2 3">
    <name type="scientific">Mycobacterium timonense</name>
    <dbReference type="NCBI Taxonomy" id="701043"/>
    <lineage>
        <taxon>Bacteria</taxon>
        <taxon>Bacillati</taxon>
        <taxon>Actinomycetota</taxon>
        <taxon>Actinomycetes</taxon>
        <taxon>Mycobacteriales</taxon>
        <taxon>Mycobacteriaceae</taxon>
        <taxon>Mycobacterium</taxon>
        <taxon>Mycobacterium avium complex (MAC)</taxon>
    </lineage>
</organism>
<dbReference type="EMBL" id="BLLA01000001">
    <property type="protein sequence ID" value="GFG95833.1"/>
    <property type="molecule type" value="Genomic_DNA"/>
</dbReference>